<dbReference type="Proteomes" id="UP001239111">
    <property type="component" value="Chromosome 3"/>
</dbReference>
<comment type="caution">
    <text evidence="1">The sequence shown here is derived from an EMBL/GenBank/DDBJ whole genome shotgun (WGS) entry which is preliminary data.</text>
</comment>
<proteinExistence type="predicted"/>
<reference evidence="1" key="1">
    <citation type="submission" date="2023-04" db="EMBL/GenBank/DDBJ databases">
        <title>A chromosome-level genome assembly of the parasitoid wasp Eretmocerus hayati.</title>
        <authorList>
            <person name="Zhong Y."/>
            <person name="Liu S."/>
            <person name="Liu Y."/>
        </authorList>
    </citation>
    <scope>NUCLEOTIDE SEQUENCE</scope>
    <source>
        <strain evidence="1">ZJU_SS_LIU_2023</strain>
    </source>
</reference>
<sequence length="166" mass="18584">MDSTLCSCRIRANLIHVDNERSFGLSCCCAKSIQLGGSHNRPSDILVLVNDVLGQEGDLRPHRDEDRGHVSVNAGPIVQKIEQAQIDAVKTIDYWQRYSGIGSVYNEDFEPPAHPGVGAEEAFEYNEKIDWPAEDFIGVDDEFLADSQNHISVNGFKPSFPYYRKL</sequence>
<protein>
    <submittedName>
        <fullName evidence="1">Uncharacterized protein</fullName>
    </submittedName>
</protein>
<organism evidence="1 2">
    <name type="scientific">Eretmocerus hayati</name>
    <dbReference type="NCBI Taxonomy" id="131215"/>
    <lineage>
        <taxon>Eukaryota</taxon>
        <taxon>Metazoa</taxon>
        <taxon>Ecdysozoa</taxon>
        <taxon>Arthropoda</taxon>
        <taxon>Hexapoda</taxon>
        <taxon>Insecta</taxon>
        <taxon>Pterygota</taxon>
        <taxon>Neoptera</taxon>
        <taxon>Endopterygota</taxon>
        <taxon>Hymenoptera</taxon>
        <taxon>Apocrita</taxon>
        <taxon>Proctotrupomorpha</taxon>
        <taxon>Chalcidoidea</taxon>
        <taxon>Aphelinidae</taxon>
        <taxon>Aphelininae</taxon>
        <taxon>Eretmocerus</taxon>
    </lineage>
</organism>
<gene>
    <name evidence="1" type="ORF">QAD02_001207</name>
</gene>
<keyword evidence="2" id="KW-1185">Reference proteome</keyword>
<accession>A0ACC2NGL6</accession>
<evidence type="ECO:0000313" key="2">
    <source>
        <dbReference type="Proteomes" id="UP001239111"/>
    </source>
</evidence>
<evidence type="ECO:0000313" key="1">
    <source>
        <dbReference type="EMBL" id="KAJ8669948.1"/>
    </source>
</evidence>
<dbReference type="EMBL" id="CM056743">
    <property type="protein sequence ID" value="KAJ8669948.1"/>
    <property type="molecule type" value="Genomic_DNA"/>
</dbReference>
<name>A0ACC2NGL6_9HYME</name>